<dbReference type="SUPFAM" id="SSF51735">
    <property type="entry name" value="NAD(P)-binding Rossmann-fold domains"/>
    <property type="match status" value="1"/>
</dbReference>
<dbReference type="EMBL" id="BAABKX010000024">
    <property type="protein sequence ID" value="GAA5062987.1"/>
    <property type="molecule type" value="Genomic_DNA"/>
</dbReference>
<dbReference type="Pfam" id="PF13602">
    <property type="entry name" value="ADH_zinc_N_2"/>
    <property type="match status" value="1"/>
</dbReference>
<dbReference type="InterPro" id="IPR036291">
    <property type="entry name" value="NAD(P)-bd_dom_sf"/>
</dbReference>
<gene>
    <name evidence="2" type="ORF">GCM10025751_50900</name>
</gene>
<sequence length="206" mass="22355">MTAWQMLHRIAKVRPGQTVLVHGASGGVGTVLTQLARLRDVRVLGTASAAKHDTVRAMGATPIDYRTEDVPARVAKLAPDGVDAVFDHLGGPAVIDSWQMLGPGGTLVSYGVAAALDATEHRLKPFVPLFGRIALWSVLPNDRRATFYYVQRWPNRFGEDLERVFKLLADGSLTVHVDRRLPLEDASEALRLLDSGEATGKVVITP</sequence>
<name>A0AAV3UPX6_9EURY</name>
<proteinExistence type="predicted"/>
<feature type="domain" description="Enoyl reductase (ER)" evidence="1">
    <location>
        <begin position="1"/>
        <end position="204"/>
    </location>
</feature>
<dbReference type="SMART" id="SM00829">
    <property type="entry name" value="PKS_ER"/>
    <property type="match status" value="1"/>
</dbReference>
<dbReference type="AlphaFoldDB" id="A0AAV3UPX6"/>
<dbReference type="Gene3D" id="3.90.180.10">
    <property type="entry name" value="Medium-chain alcohol dehydrogenases, catalytic domain"/>
    <property type="match status" value="1"/>
</dbReference>
<keyword evidence="3" id="KW-1185">Reference proteome</keyword>
<dbReference type="Proteomes" id="UP001501729">
    <property type="component" value="Unassembled WGS sequence"/>
</dbReference>
<dbReference type="InterPro" id="IPR002364">
    <property type="entry name" value="Quin_OxRdtase/zeta-crystal_CS"/>
</dbReference>
<dbReference type="PROSITE" id="PS01162">
    <property type="entry name" value="QOR_ZETA_CRYSTAL"/>
    <property type="match status" value="1"/>
</dbReference>
<evidence type="ECO:0000313" key="3">
    <source>
        <dbReference type="Proteomes" id="UP001501729"/>
    </source>
</evidence>
<protein>
    <recommendedName>
        <fullName evidence="1">Enoyl reductase (ER) domain-containing protein</fullName>
    </recommendedName>
</protein>
<evidence type="ECO:0000259" key="1">
    <source>
        <dbReference type="SMART" id="SM00829"/>
    </source>
</evidence>
<dbReference type="InterPro" id="IPR051397">
    <property type="entry name" value="Zn-ADH-like_protein"/>
</dbReference>
<dbReference type="InterPro" id="IPR020843">
    <property type="entry name" value="ER"/>
</dbReference>
<organism evidence="2 3">
    <name type="scientific">Haladaptatus pallidirubidus</name>
    <dbReference type="NCBI Taxonomy" id="1008152"/>
    <lineage>
        <taxon>Archaea</taxon>
        <taxon>Methanobacteriati</taxon>
        <taxon>Methanobacteriota</taxon>
        <taxon>Stenosarchaea group</taxon>
        <taxon>Halobacteria</taxon>
        <taxon>Halobacteriales</taxon>
        <taxon>Haladaptataceae</taxon>
        <taxon>Haladaptatus</taxon>
    </lineage>
</organism>
<accession>A0AAV3UPX6</accession>
<dbReference type="GO" id="GO:0016491">
    <property type="term" value="F:oxidoreductase activity"/>
    <property type="evidence" value="ECO:0007669"/>
    <property type="project" value="InterPro"/>
</dbReference>
<dbReference type="GO" id="GO:0008270">
    <property type="term" value="F:zinc ion binding"/>
    <property type="evidence" value="ECO:0007669"/>
    <property type="project" value="InterPro"/>
</dbReference>
<reference evidence="2 3" key="1">
    <citation type="journal article" date="2019" name="Int. J. Syst. Evol. Microbiol.">
        <title>The Global Catalogue of Microorganisms (GCM) 10K type strain sequencing project: providing services to taxonomists for standard genome sequencing and annotation.</title>
        <authorList>
            <consortium name="The Broad Institute Genomics Platform"/>
            <consortium name="The Broad Institute Genome Sequencing Center for Infectious Disease"/>
            <person name="Wu L."/>
            <person name="Ma J."/>
        </authorList>
    </citation>
    <scope>NUCLEOTIDE SEQUENCE [LARGE SCALE GENOMIC DNA]</scope>
    <source>
        <strain evidence="2 3">JCM 17504</strain>
    </source>
</reference>
<dbReference type="PANTHER" id="PTHR43677:SF4">
    <property type="entry name" value="QUINONE OXIDOREDUCTASE-LIKE PROTEIN 2"/>
    <property type="match status" value="1"/>
</dbReference>
<dbReference type="Gene3D" id="3.40.50.720">
    <property type="entry name" value="NAD(P)-binding Rossmann-like Domain"/>
    <property type="match status" value="1"/>
</dbReference>
<evidence type="ECO:0000313" key="2">
    <source>
        <dbReference type="EMBL" id="GAA5062987.1"/>
    </source>
</evidence>
<dbReference type="PANTHER" id="PTHR43677">
    <property type="entry name" value="SHORT-CHAIN DEHYDROGENASE/REDUCTASE"/>
    <property type="match status" value="1"/>
</dbReference>
<comment type="caution">
    <text evidence="2">The sequence shown here is derived from an EMBL/GenBank/DDBJ whole genome shotgun (WGS) entry which is preliminary data.</text>
</comment>